<sequence>MENALGTKRGAKALFSEKADIDYKKQGKPLYVIVWEEGSKSGFVVKPDPNNEGEIVKAEISIHKISQYESIGSASSKELEELFQTEVPPISEPIETVPVVDEHVLSSILTRRGQKAFREGLLQAYRGRCAITGCDAEPVLEAAHIIPHAESQSYSISNGLLLRADLHTLFDLFYLSIDPETADVVLAPQFQSSYPEIVGVHLRVPDVPEQLPSPTALKQHFLNWKRKNNS</sequence>
<proteinExistence type="predicted"/>
<dbReference type="EMBL" id="PRLP01000012">
    <property type="protein sequence ID" value="PPC78620.1"/>
    <property type="molecule type" value="Genomic_DNA"/>
</dbReference>
<feature type="domain" description="HNH nuclease" evidence="1">
    <location>
        <begin position="129"/>
        <end position="178"/>
    </location>
</feature>
<dbReference type="Pfam" id="PF13391">
    <property type="entry name" value="HNH_2"/>
    <property type="match status" value="1"/>
</dbReference>
<dbReference type="Proteomes" id="UP000238196">
    <property type="component" value="Unassembled WGS sequence"/>
</dbReference>
<protein>
    <recommendedName>
        <fullName evidence="1">HNH nuclease domain-containing protein</fullName>
    </recommendedName>
</protein>
<gene>
    <name evidence="2" type="ORF">C4K68_03680</name>
</gene>
<evidence type="ECO:0000313" key="3">
    <source>
        <dbReference type="Proteomes" id="UP000238196"/>
    </source>
</evidence>
<accession>A0A2S5KV26</accession>
<name>A0A2S5KV26_9PROT</name>
<organism evidence="2 3">
    <name type="scientific">Proteobacteria bacterium 228</name>
    <dbReference type="NCBI Taxonomy" id="2083153"/>
    <lineage>
        <taxon>Bacteria</taxon>
        <taxon>Pseudomonadati</taxon>
        <taxon>Pseudomonadota</taxon>
    </lineage>
</organism>
<dbReference type="AlphaFoldDB" id="A0A2S5KV26"/>
<evidence type="ECO:0000259" key="1">
    <source>
        <dbReference type="Pfam" id="PF13391"/>
    </source>
</evidence>
<dbReference type="OrthoDB" id="529575at2"/>
<comment type="caution">
    <text evidence="2">The sequence shown here is derived from an EMBL/GenBank/DDBJ whole genome shotgun (WGS) entry which is preliminary data.</text>
</comment>
<reference evidence="2 3" key="1">
    <citation type="submission" date="2018-02" db="EMBL/GenBank/DDBJ databases">
        <title>novel marine gammaproteobacteria from coastal saline agro ecosystem.</title>
        <authorList>
            <person name="Krishnan R."/>
            <person name="Ramesh Kumar N."/>
        </authorList>
    </citation>
    <scope>NUCLEOTIDE SEQUENCE [LARGE SCALE GENOMIC DNA]</scope>
    <source>
        <strain evidence="2 3">228</strain>
    </source>
</reference>
<dbReference type="InterPro" id="IPR003615">
    <property type="entry name" value="HNH_nuc"/>
</dbReference>
<evidence type="ECO:0000313" key="2">
    <source>
        <dbReference type="EMBL" id="PPC78620.1"/>
    </source>
</evidence>